<sequence>MTKPAIPKALAPGTDVSWRWGAHVARGRIEQIFTEPVTRTIKGTEVKRNASPENPAYLVTQPRGGYALKSHSEVEAEG</sequence>
<dbReference type="InterPro" id="IPR021331">
    <property type="entry name" value="Hva1_TUDOR"/>
</dbReference>
<reference evidence="2 3" key="1">
    <citation type="submission" date="2015-07" db="EMBL/GenBank/DDBJ databases">
        <title>Whole genome sequencing of Bosea vaviloviae isolated from cave pool.</title>
        <authorList>
            <person name="Tan N.E.H."/>
            <person name="Lee Y.P."/>
            <person name="Gan H.M."/>
            <person name="Barton H."/>
            <person name="Savka M.A."/>
        </authorList>
    </citation>
    <scope>NUCLEOTIDE SEQUENCE [LARGE SCALE GENOMIC DNA]</scope>
    <source>
        <strain evidence="2 3">SD260</strain>
    </source>
</reference>
<proteinExistence type="predicted"/>
<evidence type="ECO:0000313" key="2">
    <source>
        <dbReference type="EMBL" id="KPH77783.1"/>
    </source>
</evidence>
<evidence type="ECO:0000259" key="1">
    <source>
        <dbReference type="Pfam" id="PF11160"/>
    </source>
</evidence>
<dbReference type="AlphaFoldDB" id="A0A0N1F1M1"/>
<dbReference type="RefSeq" id="WP_054211213.1">
    <property type="nucleotide sequence ID" value="NZ_LGSZ01000058.1"/>
</dbReference>
<evidence type="ECO:0000313" key="3">
    <source>
        <dbReference type="Proteomes" id="UP000037822"/>
    </source>
</evidence>
<comment type="caution">
    <text evidence="2">The sequence shown here is derived from an EMBL/GenBank/DDBJ whole genome shotgun (WGS) entry which is preliminary data.</text>
</comment>
<dbReference type="Pfam" id="PF11160">
    <property type="entry name" value="Hva1_TUDOR"/>
    <property type="match status" value="1"/>
</dbReference>
<feature type="domain" description="Hypervirulence associated protein TUDOR" evidence="1">
    <location>
        <begin position="13"/>
        <end position="74"/>
    </location>
</feature>
<accession>A0A0N1F1M1</accession>
<name>A0A0N1F1M1_9HYPH</name>
<dbReference type="Proteomes" id="UP000037822">
    <property type="component" value="Unassembled WGS sequence"/>
</dbReference>
<gene>
    <name evidence="2" type="ORF">AE618_21920</name>
</gene>
<dbReference type="PATRIC" id="fig|1526658.3.peg.3547"/>
<protein>
    <recommendedName>
        <fullName evidence="1">Hypervirulence associated protein TUDOR domain-containing protein</fullName>
    </recommendedName>
</protein>
<dbReference type="OrthoDB" id="283968at2"/>
<keyword evidence="3" id="KW-1185">Reference proteome</keyword>
<organism evidence="2 3">
    <name type="scientific">Bosea vaviloviae</name>
    <dbReference type="NCBI Taxonomy" id="1526658"/>
    <lineage>
        <taxon>Bacteria</taxon>
        <taxon>Pseudomonadati</taxon>
        <taxon>Pseudomonadota</taxon>
        <taxon>Alphaproteobacteria</taxon>
        <taxon>Hyphomicrobiales</taxon>
        <taxon>Boseaceae</taxon>
        <taxon>Bosea</taxon>
    </lineage>
</organism>
<dbReference type="EMBL" id="LGSZ01000058">
    <property type="protein sequence ID" value="KPH77783.1"/>
    <property type="molecule type" value="Genomic_DNA"/>
</dbReference>